<dbReference type="EMBL" id="CP028475">
    <property type="protein sequence ID" value="AVW93074.1"/>
    <property type="molecule type" value="Genomic_DNA"/>
</dbReference>
<dbReference type="PANTHER" id="PTHR11699">
    <property type="entry name" value="ALDEHYDE DEHYDROGENASE-RELATED"/>
    <property type="match status" value="1"/>
</dbReference>
<evidence type="ECO:0000256" key="4">
    <source>
        <dbReference type="RuleBase" id="RU003345"/>
    </source>
</evidence>
<evidence type="ECO:0000313" key="7">
    <source>
        <dbReference type="Proteomes" id="UP000241447"/>
    </source>
</evidence>
<reference evidence="6 7" key="1">
    <citation type="submission" date="2018-03" db="EMBL/GenBank/DDBJ databases">
        <title>The Complete Genome of Celeribacter baekdonensis strain LH4, a Thiosulfate-Oxidizing Alphaproteobacterium Isolated from Gulf of Mexico Continental Slope Sediments.</title>
        <authorList>
            <person name="Flood B.E."/>
            <person name="Bailey J.V."/>
            <person name="Leprich D."/>
        </authorList>
    </citation>
    <scope>NUCLEOTIDE SEQUENCE [LARGE SCALE GENOMIC DNA]</scope>
    <source>
        <strain evidence="6 7">LH4</strain>
    </source>
</reference>
<dbReference type="InterPro" id="IPR016161">
    <property type="entry name" value="Ald_DH/histidinol_DH"/>
</dbReference>
<evidence type="ECO:0000256" key="3">
    <source>
        <dbReference type="PROSITE-ProRule" id="PRU10007"/>
    </source>
</evidence>
<dbReference type="InterPro" id="IPR016160">
    <property type="entry name" value="Ald_DH_CS_CYS"/>
</dbReference>
<dbReference type="SUPFAM" id="SSF53720">
    <property type="entry name" value="ALDH-like"/>
    <property type="match status" value="1"/>
</dbReference>
<dbReference type="FunFam" id="3.40.605.10:FF:000007">
    <property type="entry name" value="NAD/NADP-dependent betaine aldehyde dehydrogenase"/>
    <property type="match status" value="1"/>
</dbReference>
<dbReference type="PROSITE" id="PS00070">
    <property type="entry name" value="ALDEHYDE_DEHYDR_CYS"/>
    <property type="match status" value="1"/>
</dbReference>
<dbReference type="InterPro" id="IPR016163">
    <property type="entry name" value="Ald_DH_C"/>
</dbReference>
<dbReference type="Proteomes" id="UP000241447">
    <property type="component" value="Chromosome"/>
</dbReference>
<evidence type="ECO:0000256" key="1">
    <source>
        <dbReference type="ARBA" id="ARBA00009986"/>
    </source>
</evidence>
<protein>
    <submittedName>
        <fullName evidence="6">Aldehyde dehydrogenase</fullName>
    </submittedName>
</protein>
<accession>A0A2R4M787</accession>
<evidence type="ECO:0000313" key="6">
    <source>
        <dbReference type="EMBL" id="AVW93074.1"/>
    </source>
</evidence>
<dbReference type="Gene3D" id="3.40.605.10">
    <property type="entry name" value="Aldehyde Dehydrogenase, Chain A, domain 1"/>
    <property type="match status" value="1"/>
</dbReference>
<dbReference type="OrthoDB" id="9812625at2"/>
<comment type="similarity">
    <text evidence="1 4">Belongs to the aldehyde dehydrogenase family.</text>
</comment>
<name>A0A2R4M787_9RHOB</name>
<feature type="active site" evidence="3">
    <location>
        <position position="255"/>
    </location>
</feature>
<dbReference type="InterPro" id="IPR015590">
    <property type="entry name" value="Aldehyde_DH_dom"/>
</dbReference>
<dbReference type="PROSITE" id="PS00687">
    <property type="entry name" value="ALDEHYDE_DEHYDR_GLU"/>
    <property type="match status" value="1"/>
</dbReference>
<dbReference type="InterPro" id="IPR016162">
    <property type="entry name" value="Ald_DH_N"/>
</dbReference>
<sequence>MGRATKGANMSYLNFIGGDWVPALSGETFENRNPADQTDLIGLFPNGGMADVAAAVETVSAAWPAWAAKGPEARADVLYKAADIISTRIDAIAAELTREEGKTLTEARNETSRIAANFRFYAGEALRLKGESFPMPEGQIALTLRQPVGVVAVITPWNFPLSMAARKIAPALAAGNGVIFKPSEMTPLMGQRLVEVLLDAGLPKGLIALIHGRGATVGQAITSTPGIDALTFTGSYGVGMQIASALTTDTRCQLEMGGKNATVVLEDADLDRAVDIIRRGAFGLTGQACTGTSRVLVARTHYDALVEKLSAAAAGITIGAGTREGVNMGPLATSAQLDKVKAYLGIAKQEGGRITTGGLPEASSDLANGFFIRPTVVADVPADSRLLRDEIFAPVVAVRAVDSVDEAIEIADDTEYGLAISLVSNDMASILKIAQKTQHGVVKVNSPTTGVALNAPFGGFKHSSNQSAKEQGGANVMDFYSRIKSVYLGG</sequence>
<dbReference type="AlphaFoldDB" id="A0A2R4M787"/>
<proteinExistence type="inferred from homology"/>
<keyword evidence="2 4" id="KW-0560">Oxidoreductase</keyword>
<dbReference type="GO" id="GO:0016620">
    <property type="term" value="F:oxidoreductase activity, acting on the aldehyde or oxo group of donors, NAD or NADP as acceptor"/>
    <property type="evidence" value="ECO:0007669"/>
    <property type="project" value="InterPro"/>
</dbReference>
<evidence type="ECO:0000259" key="5">
    <source>
        <dbReference type="Pfam" id="PF00171"/>
    </source>
</evidence>
<dbReference type="KEGG" id="cbak:DA792_19955"/>
<dbReference type="InterPro" id="IPR029510">
    <property type="entry name" value="Ald_DH_CS_GLU"/>
</dbReference>
<feature type="domain" description="Aldehyde dehydrogenase" evidence="5">
    <location>
        <begin position="20"/>
        <end position="486"/>
    </location>
</feature>
<gene>
    <name evidence="6" type="ORF">DA792_19955</name>
</gene>
<evidence type="ECO:0000256" key="2">
    <source>
        <dbReference type="ARBA" id="ARBA00023002"/>
    </source>
</evidence>
<dbReference type="Pfam" id="PF00171">
    <property type="entry name" value="Aldedh"/>
    <property type="match status" value="1"/>
</dbReference>
<organism evidence="6 7">
    <name type="scientific">Celeribacter baekdonensis</name>
    <dbReference type="NCBI Taxonomy" id="875171"/>
    <lineage>
        <taxon>Bacteria</taxon>
        <taxon>Pseudomonadati</taxon>
        <taxon>Pseudomonadota</taxon>
        <taxon>Alphaproteobacteria</taxon>
        <taxon>Rhodobacterales</taxon>
        <taxon>Roseobacteraceae</taxon>
        <taxon>Celeribacter</taxon>
    </lineage>
</organism>
<dbReference type="Gene3D" id="3.40.309.10">
    <property type="entry name" value="Aldehyde Dehydrogenase, Chain A, domain 2"/>
    <property type="match status" value="1"/>
</dbReference>